<feature type="compositionally biased region" description="Low complexity" evidence="1">
    <location>
        <begin position="9"/>
        <end position="20"/>
    </location>
</feature>
<dbReference type="AlphaFoldDB" id="A0AAD6LQ16"/>
<sequence length="161" mass="18010">MIPNRGGRPQNSPHHLLPLSSSSATLNNLQQRSRVHFGWEAGIPKPVCKLSAHQDTLPCHGYHLFDPLAWAKNAKGRRNTHHSMVSSATLYATRPFVAETNFNLLQELHSASLLFSLASPSRHIQLSVVLQSTLSNEYCLMKLMLDLAGYNLQKHQTSTKF</sequence>
<keyword evidence="3" id="KW-1185">Reference proteome</keyword>
<name>A0AAD6LQ16_9ROSI</name>
<feature type="region of interest" description="Disordered" evidence="1">
    <location>
        <begin position="1"/>
        <end position="20"/>
    </location>
</feature>
<proteinExistence type="predicted"/>
<evidence type="ECO:0000256" key="1">
    <source>
        <dbReference type="SAM" id="MobiDB-lite"/>
    </source>
</evidence>
<dbReference type="EMBL" id="JAQIZT010000015">
    <property type="protein sequence ID" value="KAJ6971175.1"/>
    <property type="molecule type" value="Genomic_DNA"/>
</dbReference>
<evidence type="ECO:0000313" key="3">
    <source>
        <dbReference type="Proteomes" id="UP001164929"/>
    </source>
</evidence>
<reference evidence="2" key="1">
    <citation type="journal article" date="2023" name="Mol. Ecol. Resour.">
        <title>Chromosome-level genome assembly of a triploid poplar Populus alba 'Berolinensis'.</title>
        <authorList>
            <person name="Chen S."/>
            <person name="Yu Y."/>
            <person name="Wang X."/>
            <person name="Wang S."/>
            <person name="Zhang T."/>
            <person name="Zhou Y."/>
            <person name="He R."/>
            <person name="Meng N."/>
            <person name="Wang Y."/>
            <person name="Liu W."/>
            <person name="Liu Z."/>
            <person name="Liu J."/>
            <person name="Guo Q."/>
            <person name="Huang H."/>
            <person name="Sederoff R.R."/>
            <person name="Wang G."/>
            <person name="Qu G."/>
            <person name="Chen S."/>
        </authorList>
    </citation>
    <scope>NUCLEOTIDE SEQUENCE</scope>
    <source>
        <strain evidence="2">SC-2020</strain>
    </source>
</reference>
<dbReference type="Proteomes" id="UP001164929">
    <property type="component" value="Chromosome 15"/>
</dbReference>
<accession>A0AAD6LQ16</accession>
<comment type="caution">
    <text evidence="2">The sequence shown here is derived from an EMBL/GenBank/DDBJ whole genome shotgun (WGS) entry which is preliminary data.</text>
</comment>
<protein>
    <submittedName>
        <fullName evidence="2">Uncharacterized protein</fullName>
    </submittedName>
</protein>
<organism evidence="2 3">
    <name type="scientific">Populus alba x Populus x berolinensis</name>
    <dbReference type="NCBI Taxonomy" id="444605"/>
    <lineage>
        <taxon>Eukaryota</taxon>
        <taxon>Viridiplantae</taxon>
        <taxon>Streptophyta</taxon>
        <taxon>Embryophyta</taxon>
        <taxon>Tracheophyta</taxon>
        <taxon>Spermatophyta</taxon>
        <taxon>Magnoliopsida</taxon>
        <taxon>eudicotyledons</taxon>
        <taxon>Gunneridae</taxon>
        <taxon>Pentapetalae</taxon>
        <taxon>rosids</taxon>
        <taxon>fabids</taxon>
        <taxon>Malpighiales</taxon>
        <taxon>Salicaceae</taxon>
        <taxon>Saliceae</taxon>
        <taxon>Populus</taxon>
    </lineage>
</organism>
<evidence type="ECO:0000313" key="2">
    <source>
        <dbReference type="EMBL" id="KAJ6971175.1"/>
    </source>
</evidence>
<gene>
    <name evidence="2" type="ORF">NC653_035445</name>
</gene>